<comment type="similarity">
    <text evidence="1 2">Belongs to the enoyl-CoA hydratase/isomerase family.</text>
</comment>
<dbReference type="Pfam" id="PF00378">
    <property type="entry name" value="ECH_1"/>
    <property type="match status" value="1"/>
</dbReference>
<dbReference type="EMBL" id="JACBYQ010000002">
    <property type="protein sequence ID" value="NYE95796.1"/>
    <property type="molecule type" value="Genomic_DNA"/>
</dbReference>
<dbReference type="CDD" id="cd06558">
    <property type="entry name" value="crotonase-like"/>
    <property type="match status" value="1"/>
</dbReference>
<evidence type="ECO:0000256" key="1">
    <source>
        <dbReference type="ARBA" id="ARBA00005254"/>
    </source>
</evidence>
<dbReference type="Gene3D" id="3.90.226.10">
    <property type="entry name" value="2-enoyl-CoA Hydratase, Chain A, domain 1"/>
    <property type="match status" value="1"/>
</dbReference>
<proteinExistence type="inferred from homology"/>
<comment type="caution">
    <text evidence="3">The sequence shown here is derived from an EMBL/GenBank/DDBJ whole genome shotgun (WGS) entry which is preliminary data.</text>
</comment>
<evidence type="ECO:0000313" key="4">
    <source>
        <dbReference type="Proteomes" id="UP000521748"/>
    </source>
</evidence>
<dbReference type="InterPro" id="IPR018376">
    <property type="entry name" value="Enoyl-CoA_hyd/isom_CS"/>
</dbReference>
<dbReference type="InterPro" id="IPR001753">
    <property type="entry name" value="Enoyl-CoA_hydra/iso"/>
</dbReference>
<keyword evidence="4" id="KW-1185">Reference proteome</keyword>
<dbReference type="SUPFAM" id="SSF52096">
    <property type="entry name" value="ClpP/crotonase"/>
    <property type="match status" value="1"/>
</dbReference>
<sequence length="270" mass="29057">MSDHISFRRDGAIAIVELNRPEKRNALSEQLLGELTETLNRLDGGTRVVVLRAAPGSKVFSAGHDIDELPLDGSDPLTDSSHFERSLAVLRNFPLPIIAQVSGGVWGGAVEFVLSCDLVLADPTASFAVTPAKLGLPYNTAGIAFFLSRLPAAFVKELFLTAQALDAETALRHGLVSRLLPVSELARETLELAHWMAGLSPRALHLFKRQIAVLSSGTSSGVDPKERETIETLRGEMYAEGGELSQGVAAFRNKRSADFKPIDQADSGSR</sequence>
<accession>A0A7Y9S8B4</accession>
<dbReference type="GO" id="GO:0003824">
    <property type="term" value="F:catalytic activity"/>
    <property type="evidence" value="ECO:0007669"/>
    <property type="project" value="InterPro"/>
</dbReference>
<reference evidence="3 4" key="1">
    <citation type="submission" date="2020-07" db="EMBL/GenBank/DDBJ databases">
        <title>Sequencing the genomes of 1000 actinobacteria strains.</title>
        <authorList>
            <person name="Klenk H.-P."/>
        </authorList>
    </citation>
    <scope>NUCLEOTIDE SEQUENCE [LARGE SCALE GENOMIC DNA]</scope>
    <source>
        <strain evidence="3 4">DSM 102047</strain>
    </source>
</reference>
<dbReference type="PANTHER" id="PTHR42964:SF1">
    <property type="entry name" value="POLYKETIDE BIOSYNTHESIS ENOYL-COA HYDRATASE PKSH-RELATED"/>
    <property type="match status" value="1"/>
</dbReference>
<evidence type="ECO:0000313" key="3">
    <source>
        <dbReference type="EMBL" id="NYE95796.1"/>
    </source>
</evidence>
<organism evidence="3 4">
    <name type="scientific">Psychromicrobium silvestre</name>
    <dbReference type="NCBI Taxonomy" id="1645614"/>
    <lineage>
        <taxon>Bacteria</taxon>
        <taxon>Bacillati</taxon>
        <taxon>Actinomycetota</taxon>
        <taxon>Actinomycetes</taxon>
        <taxon>Micrococcales</taxon>
        <taxon>Micrococcaceae</taxon>
        <taxon>Psychromicrobium</taxon>
    </lineage>
</organism>
<name>A0A7Y9S8B4_9MICC</name>
<dbReference type="PROSITE" id="PS00166">
    <property type="entry name" value="ENOYL_COA_HYDRATASE"/>
    <property type="match status" value="1"/>
</dbReference>
<dbReference type="InterPro" id="IPR051683">
    <property type="entry name" value="Enoyl-CoA_Hydratase/Isomerase"/>
</dbReference>
<dbReference type="Proteomes" id="UP000521748">
    <property type="component" value="Unassembled WGS sequence"/>
</dbReference>
<dbReference type="RefSeq" id="WP_179389533.1">
    <property type="nucleotide sequence ID" value="NZ_JACBYQ010000002.1"/>
</dbReference>
<protein>
    <submittedName>
        <fullName evidence="3">Methylmalonyl-CoA decarboxylase</fullName>
    </submittedName>
</protein>
<dbReference type="PANTHER" id="PTHR42964">
    <property type="entry name" value="ENOYL-COA HYDRATASE"/>
    <property type="match status" value="1"/>
</dbReference>
<dbReference type="AlphaFoldDB" id="A0A7Y9S8B4"/>
<evidence type="ECO:0000256" key="2">
    <source>
        <dbReference type="RuleBase" id="RU003707"/>
    </source>
</evidence>
<gene>
    <name evidence="3" type="ORF">FHU41_002046</name>
</gene>
<dbReference type="InterPro" id="IPR029045">
    <property type="entry name" value="ClpP/crotonase-like_dom_sf"/>
</dbReference>